<dbReference type="InterPro" id="IPR012336">
    <property type="entry name" value="Thioredoxin-like_fold"/>
</dbReference>
<feature type="domain" description="FAD/NAD(P)-binding" evidence="4">
    <location>
        <begin position="5"/>
        <end position="297"/>
    </location>
</feature>
<dbReference type="Proteomes" id="UP001144471">
    <property type="component" value="Unassembled WGS sequence"/>
</dbReference>
<dbReference type="InterPro" id="IPR036188">
    <property type="entry name" value="FAD/NAD-bd_sf"/>
</dbReference>
<dbReference type="InterPro" id="IPR036249">
    <property type="entry name" value="Thioredoxin-like_sf"/>
</dbReference>
<dbReference type="GO" id="GO:0016491">
    <property type="term" value="F:oxidoreductase activity"/>
    <property type="evidence" value="ECO:0007669"/>
    <property type="project" value="UniProtKB-KW"/>
</dbReference>
<feature type="region of interest" description="Disordered" evidence="3">
    <location>
        <begin position="315"/>
        <end position="337"/>
    </location>
</feature>
<dbReference type="RefSeq" id="WP_281833537.1">
    <property type="nucleotide sequence ID" value="NZ_BSDY01000003.1"/>
</dbReference>
<organism evidence="6 7">
    <name type="scientific">Propionigenium maris DSM 9537</name>
    <dbReference type="NCBI Taxonomy" id="1123000"/>
    <lineage>
        <taxon>Bacteria</taxon>
        <taxon>Fusobacteriati</taxon>
        <taxon>Fusobacteriota</taxon>
        <taxon>Fusobacteriia</taxon>
        <taxon>Fusobacteriales</taxon>
        <taxon>Fusobacteriaceae</taxon>
        <taxon>Propionigenium</taxon>
    </lineage>
</organism>
<dbReference type="InterPro" id="IPR050097">
    <property type="entry name" value="Ferredoxin-NADP_redctase_2"/>
</dbReference>
<dbReference type="InterPro" id="IPR023753">
    <property type="entry name" value="FAD/NAD-binding_dom"/>
</dbReference>
<name>A0A9W6GH92_9FUSO</name>
<accession>A0A9W6GH92</accession>
<evidence type="ECO:0000259" key="4">
    <source>
        <dbReference type="Pfam" id="PF07992"/>
    </source>
</evidence>
<dbReference type="InterPro" id="IPR044142">
    <property type="entry name" value="AhpF_NTD_N"/>
</dbReference>
<keyword evidence="1" id="KW-0285">Flavoprotein</keyword>
<dbReference type="PANTHER" id="PTHR48105">
    <property type="entry name" value="THIOREDOXIN REDUCTASE 1-RELATED-RELATED"/>
    <property type="match status" value="1"/>
</dbReference>
<reference evidence="6" key="1">
    <citation type="submission" date="2022-12" db="EMBL/GenBank/DDBJ databases">
        <title>Reference genome sequencing for broad-spectrum identification of bacterial and archaeal isolates by mass spectrometry.</title>
        <authorList>
            <person name="Sekiguchi Y."/>
            <person name="Tourlousse D.M."/>
        </authorList>
    </citation>
    <scope>NUCLEOTIDE SEQUENCE</scope>
    <source>
        <strain evidence="6">10succ1</strain>
    </source>
</reference>
<dbReference type="AlphaFoldDB" id="A0A9W6GH92"/>
<feature type="domain" description="Thioredoxin-like fold" evidence="5">
    <location>
        <begin position="471"/>
        <end position="546"/>
    </location>
</feature>
<evidence type="ECO:0000313" key="7">
    <source>
        <dbReference type="Proteomes" id="UP001144471"/>
    </source>
</evidence>
<dbReference type="NCBIfam" id="TIGR03143">
    <property type="entry name" value="AhpF_homolog"/>
    <property type="match status" value="1"/>
</dbReference>
<dbReference type="InterPro" id="IPR017561">
    <property type="entry name" value="AhpF_homologue_put"/>
</dbReference>
<sequence>MEHIYDVVIIGGGPAGLSAGVYAGRAKMDTVIIEKGAPGGQAATTSEIANYPGIMDTTGPKLVGEMHAQAESFGVSFIRGEVVDVDFEGDVKVINLNGRKVLGRSVIIATGAKPRKLGFTGEKEFTGRGVAYCATCDGEFFTDLEVFVIGAGYAAVEEAMFLSKFASKVTIIAREPEFTCAKSIVEKLDDHDNIEVRFNTEIVEASGDGMIQRAIFIDNITGEKWIHEASEEDGTFGIFVFIGYQPQTDLFKGHVKTDDYGYIITDENMRTNSKGIYAAGDLRPKVLRQVVTAVADGAIAATDAEKYVEDKKRELGIKDKPAPKKEKKEDKAPGEGKKGILEAEIREQLKGIFGKLTEDLKMVTVVDETNDKSVELKAFLEEIEELSDRLTLEVYSKGENPQVEEKLNIDKYPAVAFTDSRGEYRRVKFHGVPGGHELNSFILAIYNMAGPGQELTGKSREKIGAIQRKRNVKVAVSLSCHLCPDVVVAAQRIAIENDNIEAEMIDISNFKELRSKFNIMSVPAIIVDDSEIHFGAKSLDSIADLLK</sequence>
<dbReference type="EMBL" id="BSDY01000003">
    <property type="protein sequence ID" value="GLI55209.1"/>
    <property type="molecule type" value="Genomic_DNA"/>
</dbReference>
<dbReference type="SUPFAM" id="SSF52833">
    <property type="entry name" value="Thioredoxin-like"/>
    <property type="match status" value="2"/>
</dbReference>
<dbReference type="PRINTS" id="PR00368">
    <property type="entry name" value="FADPNR"/>
</dbReference>
<gene>
    <name evidence="6" type="ORF">PM10SUCC1_07240</name>
</gene>
<evidence type="ECO:0000256" key="1">
    <source>
        <dbReference type="ARBA" id="ARBA00022630"/>
    </source>
</evidence>
<keyword evidence="7" id="KW-1185">Reference proteome</keyword>
<dbReference type="CDD" id="cd02974">
    <property type="entry name" value="AhpF_NTD_N"/>
    <property type="match status" value="1"/>
</dbReference>
<protein>
    <submittedName>
        <fullName evidence="6">Thioredoxin reductase</fullName>
    </submittedName>
</protein>
<evidence type="ECO:0000256" key="2">
    <source>
        <dbReference type="ARBA" id="ARBA00023002"/>
    </source>
</evidence>
<dbReference type="Gene3D" id="3.40.30.80">
    <property type="match status" value="1"/>
</dbReference>
<comment type="caution">
    <text evidence="6">The sequence shown here is derived from an EMBL/GenBank/DDBJ whole genome shotgun (WGS) entry which is preliminary data.</text>
</comment>
<dbReference type="Pfam" id="PF13192">
    <property type="entry name" value="Thioredoxin_3"/>
    <property type="match status" value="1"/>
</dbReference>
<evidence type="ECO:0000256" key="3">
    <source>
        <dbReference type="SAM" id="MobiDB-lite"/>
    </source>
</evidence>
<dbReference type="Pfam" id="PF07992">
    <property type="entry name" value="Pyr_redox_2"/>
    <property type="match status" value="1"/>
</dbReference>
<dbReference type="Gene3D" id="3.50.50.60">
    <property type="entry name" value="FAD/NAD(P)-binding domain"/>
    <property type="match status" value="2"/>
</dbReference>
<dbReference type="PRINTS" id="PR00469">
    <property type="entry name" value="PNDRDTASEII"/>
</dbReference>
<dbReference type="SUPFAM" id="SSF51905">
    <property type="entry name" value="FAD/NAD(P)-binding domain"/>
    <property type="match status" value="1"/>
</dbReference>
<keyword evidence="2" id="KW-0560">Oxidoreductase</keyword>
<evidence type="ECO:0000259" key="5">
    <source>
        <dbReference type="Pfam" id="PF13192"/>
    </source>
</evidence>
<evidence type="ECO:0000313" key="6">
    <source>
        <dbReference type="EMBL" id="GLI55209.1"/>
    </source>
</evidence>
<proteinExistence type="predicted"/>